<evidence type="ECO:0000256" key="6">
    <source>
        <dbReference type="ARBA" id="ARBA00022692"/>
    </source>
</evidence>
<comment type="catalytic activity">
    <reaction evidence="1 9">
        <text>riboflavin(in) = riboflavin(out)</text>
        <dbReference type="Rhea" id="RHEA:35015"/>
        <dbReference type="ChEBI" id="CHEBI:57986"/>
    </reaction>
</comment>
<protein>
    <recommendedName>
        <fullName evidence="9">Riboflavin transporter</fullName>
    </recommendedName>
</protein>
<feature type="transmembrane region" description="Helical" evidence="9">
    <location>
        <begin position="204"/>
        <end position="225"/>
    </location>
</feature>
<keyword evidence="7 9" id="KW-1133">Transmembrane helix</keyword>
<organism evidence="10 11">
    <name type="scientific">Atta cephalotes</name>
    <name type="common">Leafcutter ant</name>
    <dbReference type="NCBI Taxonomy" id="12957"/>
    <lineage>
        <taxon>Eukaryota</taxon>
        <taxon>Metazoa</taxon>
        <taxon>Ecdysozoa</taxon>
        <taxon>Arthropoda</taxon>
        <taxon>Hexapoda</taxon>
        <taxon>Insecta</taxon>
        <taxon>Pterygota</taxon>
        <taxon>Neoptera</taxon>
        <taxon>Endopterygota</taxon>
        <taxon>Hymenoptera</taxon>
        <taxon>Apocrita</taxon>
        <taxon>Aculeata</taxon>
        <taxon>Formicoidea</taxon>
        <taxon>Formicidae</taxon>
        <taxon>Myrmicinae</taxon>
        <taxon>Atta</taxon>
    </lineage>
</organism>
<evidence type="ECO:0000256" key="8">
    <source>
        <dbReference type="ARBA" id="ARBA00023136"/>
    </source>
</evidence>
<dbReference type="EnsemblMetazoa" id="XM_012202796.1">
    <property type="protein sequence ID" value="XP_012058186.1"/>
    <property type="gene ID" value="LOC105621330"/>
</dbReference>
<evidence type="ECO:0000313" key="11">
    <source>
        <dbReference type="Proteomes" id="UP000005205"/>
    </source>
</evidence>
<evidence type="ECO:0000256" key="1">
    <source>
        <dbReference type="ARBA" id="ARBA00000215"/>
    </source>
</evidence>
<comment type="similarity">
    <text evidence="3 9">Belongs to the riboflavin transporter family.</text>
</comment>
<feature type="transmembrane region" description="Helical" evidence="9">
    <location>
        <begin position="362"/>
        <end position="382"/>
    </location>
</feature>
<gene>
    <name evidence="10" type="primary">105621330</name>
</gene>
<evidence type="ECO:0000256" key="5">
    <source>
        <dbReference type="ARBA" id="ARBA00022475"/>
    </source>
</evidence>
<evidence type="ECO:0000256" key="7">
    <source>
        <dbReference type="ARBA" id="ARBA00022989"/>
    </source>
</evidence>
<dbReference type="OrthoDB" id="9995836at2759"/>
<name>A0A158NKX8_ATTCE</name>
<keyword evidence="11" id="KW-1185">Reference proteome</keyword>
<dbReference type="STRING" id="12957.A0A158NKX8"/>
<dbReference type="eggNOG" id="KOG4255">
    <property type="taxonomic scope" value="Eukaryota"/>
</dbReference>
<dbReference type="KEGG" id="acep:105621330"/>
<evidence type="ECO:0000256" key="9">
    <source>
        <dbReference type="RuleBase" id="RU368035"/>
    </source>
</evidence>
<feature type="transmembrane region" description="Helical" evidence="9">
    <location>
        <begin position="394"/>
        <end position="416"/>
    </location>
</feature>
<reference evidence="11" key="1">
    <citation type="journal article" date="2011" name="PLoS Genet.">
        <title>The genome sequence of the leaf-cutter ant Atta cephalotes reveals insights into its obligate symbiotic lifestyle.</title>
        <authorList>
            <person name="Suen G."/>
            <person name="Teiling C."/>
            <person name="Li L."/>
            <person name="Holt C."/>
            <person name="Abouheif E."/>
            <person name="Bornberg-Bauer E."/>
            <person name="Bouffard P."/>
            <person name="Caldera E.J."/>
            <person name="Cash E."/>
            <person name="Cavanaugh A."/>
            <person name="Denas O."/>
            <person name="Elhaik E."/>
            <person name="Fave M.J."/>
            <person name="Gadau J."/>
            <person name="Gibson J.D."/>
            <person name="Graur D."/>
            <person name="Grubbs K.J."/>
            <person name="Hagen D.E."/>
            <person name="Harkins T.T."/>
            <person name="Helmkampf M."/>
            <person name="Hu H."/>
            <person name="Johnson B.R."/>
            <person name="Kim J."/>
            <person name="Marsh S.E."/>
            <person name="Moeller J.A."/>
            <person name="Munoz-Torres M.C."/>
            <person name="Murphy M.C."/>
            <person name="Naughton M.C."/>
            <person name="Nigam S."/>
            <person name="Overson R."/>
            <person name="Rajakumar R."/>
            <person name="Reese J.T."/>
            <person name="Scott J.J."/>
            <person name="Smith C.R."/>
            <person name="Tao S."/>
            <person name="Tsutsui N.D."/>
            <person name="Viljakainen L."/>
            <person name="Wissler L."/>
            <person name="Yandell M.D."/>
            <person name="Zimmer F."/>
            <person name="Taylor J."/>
            <person name="Slater S.C."/>
            <person name="Clifton S.W."/>
            <person name="Warren W.C."/>
            <person name="Elsik C.G."/>
            <person name="Smith C.D."/>
            <person name="Weinstock G.M."/>
            <person name="Gerardo N.M."/>
            <person name="Currie C.R."/>
        </authorList>
    </citation>
    <scope>NUCLEOTIDE SEQUENCE [LARGE SCALE GENOMIC DNA]</scope>
</reference>
<feature type="transmembrane region" description="Helical" evidence="9">
    <location>
        <begin position="83"/>
        <end position="103"/>
    </location>
</feature>
<dbReference type="InterPro" id="IPR009357">
    <property type="entry name" value="Riboflavin_transptr"/>
</dbReference>
<keyword evidence="8 9" id="KW-0472">Membrane</keyword>
<dbReference type="PANTHER" id="PTHR12929">
    <property type="entry name" value="SOLUTE CARRIER FAMILY 52"/>
    <property type="match status" value="1"/>
</dbReference>
<sequence>MSKMLSQQLSNRRLLVDLLALMFGLGSWIGVNGVYVQLPLIVHTAPEEWSLPAHMVMLVQIANLGPILYTLYIRYTVWAYDKYIIYALLTAGTFACITLSFLYDHISFVFGKEHSTALLSLMFVTALVGCTSSVLFIPYMRNYREIYLVSYLVGEGLSGFVPSAVALIQGVGNNPECVNVTKPNSTHLEFMLAASDPRFSSQMFFIFIGILLCLSFLSFLSLNCLPVARGERVKLPSSMEMLPTDTTAPPSYKTNAGWKMPRFSYYYLLIMMAVVCLLGNGTLPSIQSYSCLPYGSIAYHLTVTLASIAGPLAMSLGFFVKTPEVKLLNILMVAILALSSFVLYLAAKSPYPPLQHSWMGELMVVFIWIILCGLIGFVKMGITTLYRPDPGRGLYYTGVATQIGSLIGAITTFVLVNYTKIFQSYSPCTYLAEN</sequence>
<evidence type="ECO:0000256" key="3">
    <source>
        <dbReference type="ARBA" id="ARBA00006366"/>
    </source>
</evidence>
<dbReference type="EMBL" id="ADTU01019002">
    <property type="status" value="NOT_ANNOTATED_CDS"/>
    <property type="molecule type" value="Genomic_DNA"/>
</dbReference>
<dbReference type="FunCoup" id="A0A158NKX8">
    <property type="interactions" value="425"/>
</dbReference>
<keyword evidence="4 9" id="KW-0813">Transport</keyword>
<reference evidence="10" key="2">
    <citation type="submission" date="2016-04" db="UniProtKB">
        <authorList>
            <consortium name="EnsemblMetazoa"/>
        </authorList>
    </citation>
    <scope>IDENTIFICATION</scope>
</reference>
<dbReference type="OMA" id="FMAMFLH"/>
<dbReference type="Proteomes" id="UP000005205">
    <property type="component" value="Unassembled WGS sequence"/>
</dbReference>
<feature type="transmembrane region" description="Helical" evidence="9">
    <location>
        <begin position="327"/>
        <end position="347"/>
    </location>
</feature>
<evidence type="ECO:0000313" key="10">
    <source>
        <dbReference type="EnsemblMetazoa" id="XP_012058186.1"/>
    </source>
</evidence>
<feature type="transmembrane region" description="Helical" evidence="9">
    <location>
        <begin position="51"/>
        <end position="71"/>
    </location>
</feature>
<evidence type="ECO:0000256" key="4">
    <source>
        <dbReference type="ARBA" id="ARBA00022448"/>
    </source>
</evidence>
<dbReference type="AlphaFoldDB" id="A0A158NKX8"/>
<proteinExistence type="inferred from homology"/>
<dbReference type="GO" id="GO:0032217">
    <property type="term" value="F:riboflavin transmembrane transporter activity"/>
    <property type="evidence" value="ECO:0007669"/>
    <property type="project" value="UniProtKB-UniRule"/>
</dbReference>
<feature type="transmembrane region" description="Helical" evidence="9">
    <location>
        <begin position="115"/>
        <end position="139"/>
    </location>
</feature>
<comment type="function">
    <text evidence="9">Plasma membrane transporter mediating the uptake by cells of the water soluble vitamin B2/riboflavin that plays a key role in biochemical oxidation-reduction reactions of the carbohydrate, lipid, and amino acid metabolism.</text>
</comment>
<dbReference type="InParanoid" id="A0A158NKX8"/>
<dbReference type="GO" id="GO:0005886">
    <property type="term" value="C:plasma membrane"/>
    <property type="evidence" value="ECO:0007669"/>
    <property type="project" value="UniProtKB-SubCell"/>
</dbReference>
<keyword evidence="5 9" id="KW-1003">Cell membrane</keyword>
<keyword evidence="6 9" id="KW-0812">Transmembrane</keyword>
<dbReference type="Pfam" id="PF06237">
    <property type="entry name" value="SLC52_ribofla_tr"/>
    <property type="match status" value="1"/>
</dbReference>
<accession>A0A158NKX8</accession>
<feature type="transmembrane region" description="Helical" evidence="9">
    <location>
        <begin position="298"/>
        <end position="320"/>
    </location>
</feature>
<evidence type="ECO:0000256" key="2">
    <source>
        <dbReference type="ARBA" id="ARBA00004651"/>
    </source>
</evidence>
<comment type="subcellular location">
    <subcellularLocation>
        <location evidence="2 9">Cell membrane</location>
        <topology evidence="2 9">Multi-pass membrane protein</topology>
    </subcellularLocation>
</comment>
<feature type="transmembrane region" description="Helical" evidence="9">
    <location>
        <begin position="265"/>
        <end position="286"/>
    </location>
</feature>
<feature type="transmembrane region" description="Helical" evidence="9">
    <location>
        <begin position="12"/>
        <end position="31"/>
    </location>
</feature>
<dbReference type="PANTHER" id="PTHR12929:SF10">
    <property type="entry name" value="RIBOFLAVIN TRANSPORTER"/>
    <property type="match status" value="1"/>
</dbReference>
<feature type="transmembrane region" description="Helical" evidence="9">
    <location>
        <begin position="146"/>
        <end position="168"/>
    </location>
</feature>